<dbReference type="Gene3D" id="3.40.1180.10">
    <property type="entry name" value="Decaprenyl diphosphate synthase-like"/>
    <property type="match status" value="1"/>
</dbReference>
<feature type="binding site" evidence="2">
    <location>
        <position position="36"/>
    </location>
    <ligand>
        <name>substrate</name>
    </ligand>
</feature>
<keyword evidence="1 2" id="KW-0808">Transferase</keyword>
<dbReference type="InterPro" id="IPR036424">
    <property type="entry name" value="UPP_synth-like_sf"/>
</dbReference>
<protein>
    <recommendedName>
        <fullName evidence="2">Isoprenyl transferase</fullName>
        <ecNumber evidence="2">2.5.1.-</ecNumber>
    </recommendedName>
</protein>
<organism evidence="3 4">
    <name type="scientific">Limosilactobacillus secaliphilus</name>
    <dbReference type="NCBI Taxonomy" id="396268"/>
    <lineage>
        <taxon>Bacteria</taxon>
        <taxon>Bacillati</taxon>
        <taxon>Bacillota</taxon>
        <taxon>Bacilli</taxon>
        <taxon>Lactobacillales</taxon>
        <taxon>Lactobacillaceae</taxon>
        <taxon>Limosilactobacillus</taxon>
    </lineage>
</organism>
<proteinExistence type="inferred from homology"/>
<feature type="binding site" evidence="2">
    <location>
        <position position="80"/>
    </location>
    <ligand>
        <name>substrate</name>
    </ligand>
</feature>
<sequence length="257" mass="29049">MQGLAKEINQDSEQPKLDMARIPKHIAIIMDGNGRWAQARHLPRVAGHQQGMETVKKVTMAASGLGVKVLSLYAFSTENWKRPASEVSFLMNLPIRFFNSFVPDLVKNNVKVTVMGDISRLPKKTQKAVNDAMADTAHCDGMILNFALNYGGRDEIVRAAQKLAQKVQAGQLDPEQIDEATFGKCLMSDQLVPYQDPDLLIRTSGEERLSNFMLWQVAYSEFVFMPEHWPDFDGTLLKRAIVEFQQRHRRFGGLKNK</sequence>
<keyword evidence="4" id="KW-1185">Reference proteome</keyword>
<dbReference type="CDD" id="cd00475">
    <property type="entry name" value="Cis_IPPS"/>
    <property type="match status" value="1"/>
</dbReference>
<dbReference type="GO" id="GO:0016094">
    <property type="term" value="P:polyprenol biosynthetic process"/>
    <property type="evidence" value="ECO:0007669"/>
    <property type="project" value="TreeGrafter"/>
</dbReference>
<keyword evidence="2" id="KW-0479">Metal-binding</keyword>
<dbReference type="GO" id="GO:0008834">
    <property type="term" value="F:ditrans,polycis-undecaprenyl-diphosphate synthase [(2E,6E)-farnesyl-diphosphate specific] activity"/>
    <property type="evidence" value="ECO:0007669"/>
    <property type="project" value="TreeGrafter"/>
</dbReference>
<dbReference type="AlphaFoldDB" id="A0A0R2I0R8"/>
<dbReference type="PROSITE" id="PS01066">
    <property type="entry name" value="UPP_SYNTHASE"/>
    <property type="match status" value="1"/>
</dbReference>
<feature type="binding site" evidence="2">
    <location>
        <position position="202"/>
    </location>
    <ligand>
        <name>substrate</name>
    </ligand>
</feature>
<comment type="cofactor">
    <cofactor evidence="2">
        <name>Mg(2+)</name>
        <dbReference type="ChEBI" id="CHEBI:18420"/>
    </cofactor>
    <text evidence="2">Binds 2 magnesium ions per subunit.</text>
</comment>
<dbReference type="EMBL" id="JQBW01000009">
    <property type="protein sequence ID" value="KRN58755.1"/>
    <property type="molecule type" value="Genomic_DNA"/>
</dbReference>
<dbReference type="SUPFAM" id="SSF64005">
    <property type="entry name" value="Undecaprenyl diphosphate synthase"/>
    <property type="match status" value="1"/>
</dbReference>
<feature type="binding site" evidence="2">
    <location>
        <position position="82"/>
    </location>
    <ligand>
        <name>substrate</name>
    </ligand>
</feature>
<comment type="subunit">
    <text evidence="2">Homodimer.</text>
</comment>
<dbReference type="PATRIC" id="fig|396268.3.peg.384"/>
<dbReference type="GO" id="GO:0000287">
    <property type="term" value="F:magnesium ion binding"/>
    <property type="evidence" value="ECO:0007669"/>
    <property type="project" value="UniProtKB-UniRule"/>
</dbReference>
<dbReference type="GO" id="GO:0030145">
    <property type="term" value="F:manganese ion binding"/>
    <property type="evidence" value="ECO:0007669"/>
    <property type="project" value="TreeGrafter"/>
</dbReference>
<feature type="binding site" evidence="2">
    <location>
        <begin position="208"/>
        <end position="210"/>
    </location>
    <ligand>
        <name>substrate</name>
    </ligand>
</feature>
<evidence type="ECO:0000313" key="4">
    <source>
        <dbReference type="Proteomes" id="UP000050934"/>
    </source>
</evidence>
<comment type="similarity">
    <text evidence="2">Belongs to the UPP synthase family.</text>
</comment>
<dbReference type="NCBIfam" id="TIGR00055">
    <property type="entry name" value="uppS"/>
    <property type="match status" value="1"/>
</dbReference>
<evidence type="ECO:0000256" key="2">
    <source>
        <dbReference type="HAMAP-Rule" id="MF_01139"/>
    </source>
</evidence>
<dbReference type="STRING" id="396268.IV45_GL000380"/>
<dbReference type="PANTHER" id="PTHR10291">
    <property type="entry name" value="DEHYDRODOLICHYL DIPHOSPHATE SYNTHASE FAMILY MEMBER"/>
    <property type="match status" value="1"/>
</dbReference>
<feature type="binding site" evidence="2">
    <location>
        <position position="48"/>
    </location>
    <ligand>
        <name>substrate</name>
    </ligand>
</feature>
<feature type="binding site" evidence="2">
    <location>
        <position position="31"/>
    </location>
    <ligand>
        <name>Mg(2+)</name>
        <dbReference type="ChEBI" id="CHEBI:18420"/>
    </ligand>
</feature>
<feature type="binding site" evidence="2">
    <location>
        <begin position="76"/>
        <end position="78"/>
    </location>
    <ligand>
        <name>substrate</name>
    </ligand>
</feature>
<feature type="active site" evidence="2">
    <location>
        <position position="31"/>
    </location>
</feature>
<name>A0A0R2I0R8_9LACO</name>
<dbReference type="HAMAP" id="MF_01139">
    <property type="entry name" value="ISPT"/>
    <property type="match status" value="1"/>
</dbReference>
<dbReference type="GO" id="GO:0005829">
    <property type="term" value="C:cytosol"/>
    <property type="evidence" value="ECO:0007669"/>
    <property type="project" value="TreeGrafter"/>
</dbReference>
<evidence type="ECO:0000313" key="3">
    <source>
        <dbReference type="EMBL" id="KRN58755.1"/>
    </source>
</evidence>
<dbReference type="EC" id="2.5.1.-" evidence="2"/>
<dbReference type="InterPro" id="IPR001441">
    <property type="entry name" value="UPP_synth-like"/>
</dbReference>
<accession>A0A0R2I0R8</accession>
<dbReference type="NCBIfam" id="NF011405">
    <property type="entry name" value="PRK14830.1"/>
    <property type="match status" value="1"/>
</dbReference>
<dbReference type="Proteomes" id="UP000050934">
    <property type="component" value="Unassembled WGS sequence"/>
</dbReference>
<reference evidence="3 4" key="1">
    <citation type="journal article" date="2015" name="Genome Announc.">
        <title>Expanding the biotechnology potential of lactobacilli through comparative genomics of 213 strains and associated genera.</title>
        <authorList>
            <person name="Sun Z."/>
            <person name="Harris H.M."/>
            <person name="McCann A."/>
            <person name="Guo C."/>
            <person name="Argimon S."/>
            <person name="Zhang W."/>
            <person name="Yang X."/>
            <person name="Jeffery I.B."/>
            <person name="Cooney J.C."/>
            <person name="Kagawa T.F."/>
            <person name="Liu W."/>
            <person name="Song Y."/>
            <person name="Salvetti E."/>
            <person name="Wrobel A."/>
            <person name="Rasinkangas P."/>
            <person name="Parkhill J."/>
            <person name="Rea M.C."/>
            <person name="O'Sullivan O."/>
            <person name="Ritari J."/>
            <person name="Douillard F.P."/>
            <person name="Paul Ross R."/>
            <person name="Yang R."/>
            <person name="Briner A.E."/>
            <person name="Felis G.E."/>
            <person name="de Vos W.M."/>
            <person name="Barrangou R."/>
            <person name="Klaenhammer T.R."/>
            <person name="Caufield P.W."/>
            <person name="Cui Y."/>
            <person name="Zhang H."/>
            <person name="O'Toole P.W."/>
        </authorList>
    </citation>
    <scope>NUCLEOTIDE SEQUENCE [LARGE SCALE GENOMIC DNA]</scope>
    <source>
        <strain evidence="3 4">DSM 17896</strain>
    </source>
</reference>
<dbReference type="PANTHER" id="PTHR10291:SF0">
    <property type="entry name" value="DEHYDRODOLICHYL DIPHOSPHATE SYNTHASE 2"/>
    <property type="match status" value="1"/>
</dbReference>
<comment type="caution">
    <text evidence="3">The sequence shown here is derived from an EMBL/GenBank/DDBJ whole genome shotgun (WGS) entry which is preliminary data.</text>
</comment>
<feature type="binding site" evidence="2">
    <location>
        <position position="221"/>
    </location>
    <ligand>
        <name>Mg(2+)</name>
        <dbReference type="ChEBI" id="CHEBI:18420"/>
    </ligand>
</feature>
<dbReference type="InterPro" id="IPR018520">
    <property type="entry name" value="UPP_synth-like_CS"/>
</dbReference>
<feature type="binding site" evidence="2">
    <location>
        <begin position="32"/>
        <end position="35"/>
    </location>
    <ligand>
        <name>substrate</name>
    </ligand>
</feature>
<comment type="function">
    <text evidence="2">Catalyzes the condensation of isopentenyl diphosphate (IPP) with allylic pyrophosphates generating different type of terpenoids.</text>
</comment>
<feature type="active site" description="Proton acceptor" evidence="2">
    <location>
        <position position="79"/>
    </location>
</feature>
<gene>
    <name evidence="3" type="ORF">IV45_GL000380</name>
</gene>
<dbReference type="FunFam" id="3.40.1180.10:FF:000001">
    <property type="entry name" value="(2E,6E)-farnesyl-diphosphate-specific ditrans,polycis-undecaprenyl-diphosphate synthase"/>
    <property type="match status" value="1"/>
</dbReference>
<evidence type="ECO:0000256" key="1">
    <source>
        <dbReference type="ARBA" id="ARBA00022679"/>
    </source>
</evidence>
<dbReference type="Pfam" id="PF01255">
    <property type="entry name" value="Prenyltransf"/>
    <property type="match status" value="1"/>
</dbReference>
<feature type="binding site" evidence="2">
    <location>
        <position position="44"/>
    </location>
    <ligand>
        <name>substrate</name>
    </ligand>
</feature>
<keyword evidence="2" id="KW-0460">Magnesium</keyword>